<accession>A0A8D8CPV7</accession>
<evidence type="ECO:0000313" key="1">
    <source>
        <dbReference type="EMBL" id="CAG6497043.1"/>
    </source>
</evidence>
<dbReference type="EMBL" id="HBUE01132351">
    <property type="protein sequence ID" value="CAG6497045.1"/>
    <property type="molecule type" value="Transcribed_RNA"/>
</dbReference>
<protein>
    <submittedName>
        <fullName evidence="1">(northern house mosquito) hypothetical protein</fullName>
    </submittedName>
</protein>
<dbReference type="AlphaFoldDB" id="A0A8D8CPV7"/>
<dbReference type="EMBL" id="HBUE01132348">
    <property type="protein sequence ID" value="CAG6497043.1"/>
    <property type="molecule type" value="Transcribed_RNA"/>
</dbReference>
<proteinExistence type="predicted"/>
<name>A0A8D8CPV7_CULPI</name>
<reference evidence="1" key="1">
    <citation type="submission" date="2021-05" db="EMBL/GenBank/DDBJ databases">
        <authorList>
            <person name="Alioto T."/>
            <person name="Alioto T."/>
            <person name="Gomez Garrido J."/>
        </authorList>
    </citation>
    <scope>NUCLEOTIDE SEQUENCE</scope>
</reference>
<organism evidence="1">
    <name type="scientific">Culex pipiens</name>
    <name type="common">House mosquito</name>
    <dbReference type="NCBI Taxonomy" id="7175"/>
    <lineage>
        <taxon>Eukaryota</taxon>
        <taxon>Metazoa</taxon>
        <taxon>Ecdysozoa</taxon>
        <taxon>Arthropoda</taxon>
        <taxon>Hexapoda</taxon>
        <taxon>Insecta</taxon>
        <taxon>Pterygota</taxon>
        <taxon>Neoptera</taxon>
        <taxon>Endopterygota</taxon>
        <taxon>Diptera</taxon>
        <taxon>Nematocera</taxon>
        <taxon>Culicoidea</taxon>
        <taxon>Culicidae</taxon>
        <taxon>Culicinae</taxon>
        <taxon>Culicini</taxon>
        <taxon>Culex</taxon>
        <taxon>Culex</taxon>
    </lineage>
</organism>
<sequence length="128" mass="14448">MRIELLRNLSSKTTNQLWSRSKSYDTFGTRSAISWVMYLANPGIVSHSSILGPFTRYFPVIELLTPFGFLSSSDRNFSPYLSKSFKFWAVGADGLSTINETILVSKALVMKNIKTINDCRTVRSERPA</sequence>